<evidence type="ECO:0000313" key="2">
    <source>
        <dbReference type="Proteomes" id="UP000194873"/>
    </source>
</evidence>
<keyword evidence="2" id="KW-1185">Reference proteome</keyword>
<gene>
    <name evidence="1" type="ORF">BXP70_28920</name>
</gene>
<sequence length="200" mass="21588">MQTTLYAHPLASADRAFRALPSSSVADGPRNVPVVLKVDACPQRSGERFRDTYGLVLAGPRISRDTSVCDLWLAPPAIGQAPTLLVAGGRGGIRPLFAEEYAQSALFEQTQAPTQGYCSRYVLTGKEAGFFIRTRDGQHYGKYVFARAGGAFNAASTTAGEPLCQYWWNGSCLYQPTGSRNLAPALAQVDLLTFLQGRIP</sequence>
<organism evidence="1 2">
    <name type="scientific">Hymenobacter crusticola</name>
    <dbReference type="NCBI Taxonomy" id="1770526"/>
    <lineage>
        <taxon>Bacteria</taxon>
        <taxon>Pseudomonadati</taxon>
        <taxon>Bacteroidota</taxon>
        <taxon>Cytophagia</taxon>
        <taxon>Cytophagales</taxon>
        <taxon>Hymenobacteraceae</taxon>
        <taxon>Hymenobacter</taxon>
    </lineage>
</organism>
<dbReference type="RefSeq" id="WP_086597588.1">
    <property type="nucleotide sequence ID" value="NZ_MTSE01000082.1"/>
</dbReference>
<proteinExistence type="predicted"/>
<dbReference type="AlphaFoldDB" id="A0A243W561"/>
<evidence type="ECO:0000313" key="1">
    <source>
        <dbReference type="EMBL" id="OUJ67192.1"/>
    </source>
</evidence>
<name>A0A243W561_9BACT</name>
<reference evidence="1 2" key="1">
    <citation type="submission" date="2017-01" db="EMBL/GenBank/DDBJ databases">
        <title>A new Hymenobacter.</title>
        <authorList>
            <person name="Liang Y."/>
            <person name="Feng F."/>
        </authorList>
    </citation>
    <scope>NUCLEOTIDE SEQUENCE [LARGE SCALE GENOMIC DNA]</scope>
    <source>
        <strain evidence="1">MIMBbqt21</strain>
    </source>
</reference>
<accession>A0A243W561</accession>
<protein>
    <submittedName>
        <fullName evidence="1">Uncharacterized protein</fullName>
    </submittedName>
</protein>
<dbReference type="Proteomes" id="UP000194873">
    <property type="component" value="Unassembled WGS sequence"/>
</dbReference>
<dbReference type="EMBL" id="MTSE01000082">
    <property type="protein sequence ID" value="OUJ67192.1"/>
    <property type="molecule type" value="Genomic_DNA"/>
</dbReference>
<comment type="caution">
    <text evidence="1">The sequence shown here is derived from an EMBL/GenBank/DDBJ whole genome shotgun (WGS) entry which is preliminary data.</text>
</comment>
<dbReference type="OrthoDB" id="1114376at2"/>